<evidence type="ECO:0000313" key="7">
    <source>
        <dbReference type="EMBL" id="AOW79424.1"/>
    </source>
</evidence>
<dbReference type="OrthoDB" id="6342at2157"/>
<evidence type="ECO:0000256" key="5">
    <source>
        <dbReference type="RuleBase" id="RU003345"/>
    </source>
</evidence>
<dbReference type="RefSeq" id="WP_083258769.1">
    <property type="nucleotide sequence ID" value="NZ_CP016070.1"/>
</dbReference>
<keyword evidence="10" id="KW-1185">Reference proteome</keyword>
<dbReference type="FunFam" id="3.40.309.10:FF:000012">
    <property type="entry name" value="Betaine aldehyde dehydrogenase"/>
    <property type="match status" value="1"/>
</dbReference>
<dbReference type="Proteomes" id="UP000186165">
    <property type="component" value="Chromosome"/>
</dbReference>
<dbReference type="STRING" id="1873524.HSR6_0209"/>
<dbReference type="GeneID" id="30416732"/>
<sequence length="504" mass="54154">MEPSDMGDSVRERHANAQEWATEVSSFNAWVGGSHVETDDSIETRDPVTNESIVEVPLFDSDTVDDTVAEAWDAYDEEWSNTNPADRSEMLFDWIDVLTDHIEELSLLESLDTGKPIGDARGEVLGAIDTLEYYASLARTQSGKQVPARNDVHTYTRSEPYGVVGQITPWNFPMWAAAWKLGPALAAGNTSVLKPSATTPLTTVRMAELSAGVIPDGVINVVTGTGSVTGGAVTEHEDIRKVSFTGSTGVGKGIMEAAAGHFAPVTLELGGKSPFLVFPDADLDKVVDAVASGIFYSTGEICDAFSRALVHEDIVDEFTERFVEKAESYQLGDPLLEETTMGPLTSKEQFETVTSYIDIGSSEGANLLTGGGTPDADEISGGWYVEPTVYGDVDNEMRIAQEEIFGPVQTIQTFNSYEEAIELANDTRYGLAAGVGTESTDIAHNAAADLEAGLIYVNEYGPILPDAPYGGFKDSGIGRDLGEEALDHYQQTKSVYVNLGDPDL</sequence>
<dbReference type="InterPro" id="IPR016161">
    <property type="entry name" value="Ald_DH/histidinol_DH"/>
</dbReference>
<dbReference type="KEGG" id="halh:HTSR_0222"/>
<reference evidence="8" key="3">
    <citation type="journal article" date="2017" name="ISME J.">
        <title>Discovery of anaerobic lithoheterotrophic haloarchaea, ubiquitous in hypersaline habitats.</title>
        <authorList>
            <person name="Sorokin D.Y."/>
            <person name="Messina E."/>
            <person name="Smedile F."/>
            <person name="Roman P."/>
            <person name="Damste J.S.S."/>
            <person name="Ciordia S."/>
            <person name="Mena M.C."/>
            <person name="Ferrer M."/>
            <person name="Golyshin P.N."/>
            <person name="Kublanov I.V."/>
            <person name="Samarov N.I."/>
            <person name="Toshchakov S.V."/>
            <person name="La Cono V."/>
            <person name="Yakimov M.M."/>
        </authorList>
    </citation>
    <scope>NUCLEOTIDE SEQUENCE</scope>
    <source>
        <strain evidence="8">HSR6</strain>
    </source>
</reference>
<feature type="domain" description="Aldehyde dehydrogenase" evidence="6">
    <location>
        <begin position="39"/>
        <end position="495"/>
    </location>
</feature>
<dbReference type="InterPro" id="IPR016162">
    <property type="entry name" value="Ald_DH_N"/>
</dbReference>
<reference evidence="10" key="2">
    <citation type="submission" date="2016-08" db="EMBL/GenBank/DDBJ databases">
        <title>Discovery of first anaerobic lithoheterotrophic haloarchae widely represented in hypersaline habitats.</title>
        <authorList>
            <person name="Sorokin D.Y."/>
            <person name="Kublanov I.V."/>
            <person name="Roman P."/>
            <person name="Sinninghe Damste J.S."/>
            <person name="Golyshin P.N."/>
            <person name="Rojo D."/>
            <person name="Ciordia S."/>
            <person name="Mena Md.C."/>
            <person name="Ferrer M."/>
            <person name="Smedile F."/>
            <person name="Messina E."/>
            <person name="La Cono V."/>
            <person name="Yakimov M.M."/>
        </authorList>
    </citation>
    <scope>NUCLEOTIDE SEQUENCE [LARGE SCALE GENOMIC DNA]</scope>
    <source>
        <strain evidence="10">HSR6</strain>
    </source>
</reference>
<dbReference type="InterPro" id="IPR015590">
    <property type="entry name" value="Aldehyde_DH_dom"/>
</dbReference>
<keyword evidence="3 5" id="KW-0560">Oxidoreductase</keyword>
<name>A0A1D8S237_9EURY</name>
<dbReference type="Gene3D" id="3.40.605.10">
    <property type="entry name" value="Aldehyde Dehydrogenase, Chain A, domain 1"/>
    <property type="match status" value="1"/>
</dbReference>
<dbReference type="PATRIC" id="fig|1855411.3.peg.216"/>
<dbReference type="KEGG" id="hhsr:HSR6_0209"/>
<dbReference type="Gene3D" id="3.40.309.10">
    <property type="entry name" value="Aldehyde Dehydrogenase, Chain A, domain 2"/>
    <property type="match status" value="1"/>
</dbReference>
<organism evidence="7 9">
    <name type="scientific">Halodesulfurarchaeum formicicum</name>
    <dbReference type="NCBI Taxonomy" id="1873524"/>
    <lineage>
        <taxon>Archaea</taxon>
        <taxon>Methanobacteriati</taxon>
        <taxon>Methanobacteriota</taxon>
        <taxon>Stenosarchaea group</taxon>
        <taxon>Halobacteria</taxon>
        <taxon>Halobacteriales</taxon>
        <taxon>Halobacteriaceae</taxon>
        <taxon>Halodesulfurarchaeum</taxon>
    </lineage>
</organism>
<evidence type="ECO:0000256" key="4">
    <source>
        <dbReference type="PROSITE-ProRule" id="PRU10007"/>
    </source>
</evidence>
<accession>A0A1D8S237</accession>
<reference evidence="7 9" key="1">
    <citation type="submission" date="2016-06" db="EMBL/GenBank/DDBJ databases">
        <title>Discovery of anaerobic lithoheterotrophic haloarchaeon capable of sulfur respiration by hydrogen and formate.</title>
        <authorList>
            <person name="Sorokin D.Y."/>
            <person name="Kublanov I.V."/>
            <person name="Roman P."/>
            <person name="Sinninghe Damste J.S."/>
            <person name="Golyshin P.N."/>
            <person name="Rojo D."/>
            <person name="Ciordia S."/>
            <person name="Mena Md.C."/>
            <person name="Ferrer M."/>
            <person name="Smedile F."/>
            <person name="Messina E."/>
            <person name="La Cono V."/>
            <person name="Yakimov M.M."/>
        </authorList>
    </citation>
    <scope>NUCLEOTIDE SEQUENCE [LARGE SCALE GENOMIC DNA]</scope>
    <source>
        <strain evidence="7 9">HTSR1</strain>
    </source>
</reference>
<proteinExistence type="inferred from homology"/>
<dbReference type="PROSITE" id="PS00687">
    <property type="entry name" value="ALDEHYDE_DEHYDR_GLU"/>
    <property type="match status" value="1"/>
</dbReference>
<evidence type="ECO:0000256" key="3">
    <source>
        <dbReference type="ARBA" id="ARBA00023002"/>
    </source>
</evidence>
<evidence type="ECO:0000256" key="2">
    <source>
        <dbReference type="ARBA" id="ARBA00011881"/>
    </source>
</evidence>
<evidence type="ECO:0000256" key="1">
    <source>
        <dbReference type="ARBA" id="ARBA00009986"/>
    </source>
</evidence>
<evidence type="ECO:0000313" key="10">
    <source>
        <dbReference type="Proteomes" id="UP000186165"/>
    </source>
</evidence>
<evidence type="ECO:0000259" key="6">
    <source>
        <dbReference type="Pfam" id="PF00171"/>
    </source>
</evidence>
<protein>
    <submittedName>
        <fullName evidence="7">Aldehyde dehydrogenase</fullName>
        <ecNumber evidence="7">1.2.1.3</ecNumber>
    </submittedName>
</protein>
<evidence type="ECO:0000313" key="9">
    <source>
        <dbReference type="Proteomes" id="UP000185608"/>
    </source>
</evidence>
<comment type="similarity">
    <text evidence="1 5">Belongs to the aldehyde dehydrogenase family.</text>
</comment>
<dbReference type="FunFam" id="3.40.605.10:FF:000007">
    <property type="entry name" value="NAD/NADP-dependent betaine aldehyde dehydrogenase"/>
    <property type="match status" value="1"/>
</dbReference>
<comment type="subunit">
    <text evidence="2">Homotetramer.</text>
</comment>
<dbReference type="EC" id="1.2.1.3" evidence="7"/>
<dbReference type="AlphaFoldDB" id="A0A1D8S237"/>
<gene>
    <name evidence="8" type="ORF">HSR6_0209</name>
    <name evidence="7" type="ORF">HTSR_0222</name>
</gene>
<accession>A0A1J1A9W3</accession>
<dbReference type="FunFam" id="3.40.605.10:FF:000026">
    <property type="entry name" value="Aldehyde dehydrogenase, putative"/>
    <property type="match status" value="1"/>
</dbReference>
<dbReference type="GO" id="GO:0004029">
    <property type="term" value="F:aldehyde dehydrogenase (NAD+) activity"/>
    <property type="evidence" value="ECO:0007669"/>
    <property type="project" value="UniProtKB-EC"/>
</dbReference>
<dbReference type="Pfam" id="PF00171">
    <property type="entry name" value="Aldedh"/>
    <property type="match status" value="1"/>
</dbReference>
<dbReference type="Proteomes" id="UP000185608">
    <property type="component" value="Chromosome"/>
</dbReference>
<dbReference type="EMBL" id="CP016070">
    <property type="protein sequence ID" value="AOW79424.1"/>
    <property type="molecule type" value="Genomic_DNA"/>
</dbReference>
<feature type="active site" evidence="4">
    <location>
        <position position="268"/>
    </location>
</feature>
<evidence type="ECO:0000313" key="8">
    <source>
        <dbReference type="EMBL" id="APE94677.1"/>
    </source>
</evidence>
<dbReference type="EMBL" id="CP016804">
    <property type="protein sequence ID" value="APE94677.1"/>
    <property type="molecule type" value="Genomic_DNA"/>
</dbReference>
<dbReference type="InterPro" id="IPR029510">
    <property type="entry name" value="Ald_DH_CS_GLU"/>
</dbReference>
<dbReference type="SUPFAM" id="SSF53720">
    <property type="entry name" value="ALDH-like"/>
    <property type="match status" value="1"/>
</dbReference>
<dbReference type="PANTHER" id="PTHR11699">
    <property type="entry name" value="ALDEHYDE DEHYDROGENASE-RELATED"/>
    <property type="match status" value="1"/>
</dbReference>
<dbReference type="InterPro" id="IPR016163">
    <property type="entry name" value="Ald_DH_C"/>
</dbReference>